<reference evidence="1" key="2">
    <citation type="journal article" date="2022" name="New Phytol.">
        <title>Evolutionary transition to the ectomycorrhizal habit in the genomes of a hyperdiverse lineage of mushroom-forming fungi.</title>
        <authorList>
            <person name="Looney B."/>
            <person name="Miyauchi S."/>
            <person name="Morin E."/>
            <person name="Drula E."/>
            <person name="Courty P.E."/>
            <person name="Kohler A."/>
            <person name="Kuo A."/>
            <person name="LaButti K."/>
            <person name="Pangilinan J."/>
            <person name="Lipzen A."/>
            <person name="Riley R."/>
            <person name="Andreopoulos W."/>
            <person name="He G."/>
            <person name="Johnson J."/>
            <person name="Nolan M."/>
            <person name="Tritt A."/>
            <person name="Barry K.W."/>
            <person name="Grigoriev I.V."/>
            <person name="Nagy L.G."/>
            <person name="Hibbett D."/>
            <person name="Henrissat B."/>
            <person name="Matheny P.B."/>
            <person name="Labbe J."/>
            <person name="Martin F.M."/>
        </authorList>
    </citation>
    <scope>NUCLEOTIDE SEQUENCE</scope>
    <source>
        <strain evidence="1">FP105234-sp</strain>
    </source>
</reference>
<comment type="caution">
    <text evidence="1">The sequence shown here is derived from an EMBL/GenBank/DDBJ whole genome shotgun (WGS) entry which is preliminary data.</text>
</comment>
<accession>A0ACB8RQ43</accession>
<dbReference type="EMBL" id="MU275932">
    <property type="protein sequence ID" value="KAI0046198.1"/>
    <property type="molecule type" value="Genomic_DNA"/>
</dbReference>
<dbReference type="Proteomes" id="UP000814033">
    <property type="component" value="Unassembled WGS sequence"/>
</dbReference>
<protein>
    <submittedName>
        <fullName evidence="1">Uncharacterized protein</fullName>
    </submittedName>
</protein>
<evidence type="ECO:0000313" key="1">
    <source>
        <dbReference type="EMBL" id="KAI0046198.1"/>
    </source>
</evidence>
<gene>
    <name evidence="1" type="ORF">FA95DRAFT_1679965</name>
</gene>
<organism evidence="1 2">
    <name type="scientific">Auriscalpium vulgare</name>
    <dbReference type="NCBI Taxonomy" id="40419"/>
    <lineage>
        <taxon>Eukaryota</taxon>
        <taxon>Fungi</taxon>
        <taxon>Dikarya</taxon>
        <taxon>Basidiomycota</taxon>
        <taxon>Agaricomycotina</taxon>
        <taxon>Agaricomycetes</taxon>
        <taxon>Russulales</taxon>
        <taxon>Auriscalpiaceae</taxon>
        <taxon>Auriscalpium</taxon>
    </lineage>
</organism>
<proteinExistence type="predicted"/>
<sequence length="522" mass="57721">MPRADRGSFEAVDIPNVPIARLPPEILAVVFSILSSISRPRREEIYPHTPSKLRYKLGWLTITHVCQRWRNIALCDPVLWASNIALPSMLGHCWAAAYLSRAQNIPLTVTRSTEGGADINFIGANLARIDAILYLVIGRHELLKFCTPAPLLHTLDLEIYDQKPQLPLLPDGLFGGAAGLPELRHLSVRSSGCWEQLSWTPLLLQQLVSVKITMNSHDLPIVLLASMFAALGRMRGLEQLVLGLPVTPGDTDRMPVTLLPTLQHLSLRADVRNARFLLAHLALPAGVRVSCDLHWTVFTTAELSTLFSEMVAIVDTRATPITRVAEFVTHTPPTQYAVLAWRSGDIDDAPALDVEFTGRQDLPSALGFLPLKHVTHLELLANGIEVPAAWLDAVKSAPRLRHVTVERDAVPPFCAALERALGILPALSTLVIDVRSCTHPLAETVLGDALPRCLAARAHAGHLLEELEVVEHREHRENEACAHALREAVPGLVVRWRWESKLVSEYVSDSDDFTEEEDEEEE</sequence>
<name>A0ACB8RQ43_9AGAM</name>
<keyword evidence="2" id="KW-1185">Reference proteome</keyword>
<reference evidence="1" key="1">
    <citation type="submission" date="2021-02" db="EMBL/GenBank/DDBJ databases">
        <authorList>
            <consortium name="DOE Joint Genome Institute"/>
            <person name="Ahrendt S."/>
            <person name="Looney B.P."/>
            <person name="Miyauchi S."/>
            <person name="Morin E."/>
            <person name="Drula E."/>
            <person name="Courty P.E."/>
            <person name="Chicoki N."/>
            <person name="Fauchery L."/>
            <person name="Kohler A."/>
            <person name="Kuo A."/>
            <person name="Labutti K."/>
            <person name="Pangilinan J."/>
            <person name="Lipzen A."/>
            <person name="Riley R."/>
            <person name="Andreopoulos W."/>
            <person name="He G."/>
            <person name="Johnson J."/>
            <person name="Barry K.W."/>
            <person name="Grigoriev I.V."/>
            <person name="Nagy L."/>
            <person name="Hibbett D."/>
            <person name="Henrissat B."/>
            <person name="Matheny P.B."/>
            <person name="Labbe J."/>
            <person name="Martin F."/>
        </authorList>
    </citation>
    <scope>NUCLEOTIDE SEQUENCE</scope>
    <source>
        <strain evidence="1">FP105234-sp</strain>
    </source>
</reference>
<evidence type="ECO:0000313" key="2">
    <source>
        <dbReference type="Proteomes" id="UP000814033"/>
    </source>
</evidence>